<protein>
    <submittedName>
        <fullName evidence="1">Uncharacterized protein</fullName>
    </submittedName>
</protein>
<sequence length="119" mass="12547">MVVGLGAGLLMAELDLSSPSNALADAVAECQVEDDPYIQLGDEGQSLTMSGAGEDSSGADYADMVCVLHEVDMPDSVSSQMGSTRALDGRQTAEWEDFNASWSYHPDSGMNVVVNIVDK</sequence>
<accession>A0ABY5YNX4</accession>
<name>A0ABY5YNX4_9MICC</name>
<reference evidence="1" key="1">
    <citation type="submission" date="2022-09" db="EMBL/GenBank/DDBJ databases">
        <title>Novel species in genus Arthrobacter.</title>
        <authorList>
            <person name="Liu Y."/>
        </authorList>
    </citation>
    <scope>NUCLEOTIDE SEQUENCE</scope>
    <source>
        <strain evidence="1">Zg-Y815</strain>
    </source>
</reference>
<keyword evidence="2" id="KW-1185">Reference proteome</keyword>
<dbReference type="Proteomes" id="UP001059859">
    <property type="component" value="Chromosome"/>
</dbReference>
<gene>
    <name evidence="1" type="ORF">N2K95_14295</name>
</gene>
<evidence type="ECO:0000313" key="1">
    <source>
        <dbReference type="EMBL" id="UWX96792.1"/>
    </source>
</evidence>
<dbReference type="RefSeq" id="WP_260652068.1">
    <property type="nucleotide sequence ID" value="NZ_CP104275.1"/>
</dbReference>
<proteinExistence type="predicted"/>
<dbReference type="EMBL" id="CP104275">
    <property type="protein sequence ID" value="UWX96792.1"/>
    <property type="molecule type" value="Genomic_DNA"/>
</dbReference>
<organism evidence="1 2">
    <name type="scientific">Arthrobacter zhaoxinii</name>
    <dbReference type="NCBI Taxonomy" id="2964616"/>
    <lineage>
        <taxon>Bacteria</taxon>
        <taxon>Bacillati</taxon>
        <taxon>Actinomycetota</taxon>
        <taxon>Actinomycetes</taxon>
        <taxon>Micrococcales</taxon>
        <taxon>Micrococcaceae</taxon>
        <taxon>Arthrobacter</taxon>
    </lineage>
</organism>
<evidence type="ECO:0000313" key="2">
    <source>
        <dbReference type="Proteomes" id="UP001059859"/>
    </source>
</evidence>